<dbReference type="PRINTS" id="PR01483">
    <property type="entry name" value="FASYNTHASE"/>
</dbReference>
<dbReference type="PANTHER" id="PTHR43841">
    <property type="entry name" value="3-HYDROXYACYL-THIOESTER DEHYDRATASE HTDX-RELATED"/>
    <property type="match status" value="1"/>
</dbReference>
<dbReference type="PANTHER" id="PTHR43841:SF3">
    <property type="entry name" value="(3R)-HYDROXYACYL-ACP DEHYDRATASE SUBUNIT HADB"/>
    <property type="match status" value="1"/>
</dbReference>
<dbReference type="RefSeq" id="WP_370441215.1">
    <property type="nucleotide sequence ID" value="NZ_JBGFTU010000009.1"/>
</dbReference>
<accession>A0ABV4H2R0</accession>
<dbReference type="Proteomes" id="UP001565927">
    <property type="component" value="Unassembled WGS sequence"/>
</dbReference>
<dbReference type="Pfam" id="PF01575">
    <property type="entry name" value="MaoC_dehydratas"/>
    <property type="match status" value="1"/>
</dbReference>
<dbReference type="InterPro" id="IPR029069">
    <property type="entry name" value="HotDog_dom_sf"/>
</dbReference>
<evidence type="ECO:0000256" key="1">
    <source>
        <dbReference type="ARBA" id="ARBA00005254"/>
    </source>
</evidence>
<reference evidence="3 4" key="1">
    <citation type="submission" date="2024-07" db="EMBL/GenBank/DDBJ databases">
        <authorList>
            <person name="Thanompreechachai J."/>
            <person name="Duangmal K."/>
        </authorList>
    </citation>
    <scope>NUCLEOTIDE SEQUENCE [LARGE SCALE GENOMIC DNA]</scope>
    <source>
        <strain evidence="3 4">LSe6-4</strain>
    </source>
</reference>
<organism evidence="3 4">
    <name type="scientific">Kineococcus halophytocola</name>
    <dbReference type="NCBI Taxonomy" id="3234027"/>
    <lineage>
        <taxon>Bacteria</taxon>
        <taxon>Bacillati</taxon>
        <taxon>Actinomycetota</taxon>
        <taxon>Actinomycetes</taxon>
        <taxon>Kineosporiales</taxon>
        <taxon>Kineosporiaceae</taxon>
        <taxon>Kineococcus</taxon>
    </lineage>
</organism>
<proteinExistence type="inferred from homology"/>
<comment type="caution">
    <text evidence="3">The sequence shown here is derived from an EMBL/GenBank/DDBJ whole genome shotgun (WGS) entry which is preliminary data.</text>
</comment>
<dbReference type="InterPro" id="IPR002539">
    <property type="entry name" value="MaoC-like_dom"/>
</dbReference>
<evidence type="ECO:0000259" key="2">
    <source>
        <dbReference type="Pfam" id="PF01575"/>
    </source>
</evidence>
<comment type="similarity">
    <text evidence="1">Belongs to the enoyl-CoA hydratase/isomerase family.</text>
</comment>
<dbReference type="Gene3D" id="3.10.129.10">
    <property type="entry name" value="Hotdog Thioesterase"/>
    <property type="match status" value="1"/>
</dbReference>
<protein>
    <submittedName>
        <fullName evidence="3">MaoC/PaaZ C-terminal domain-containing protein</fullName>
    </submittedName>
</protein>
<keyword evidence="4" id="KW-1185">Reference proteome</keyword>
<evidence type="ECO:0000313" key="4">
    <source>
        <dbReference type="Proteomes" id="UP001565927"/>
    </source>
</evidence>
<dbReference type="EMBL" id="JBGFTU010000009">
    <property type="protein sequence ID" value="MEZ0164973.1"/>
    <property type="molecule type" value="Genomic_DNA"/>
</dbReference>
<evidence type="ECO:0000313" key="3">
    <source>
        <dbReference type="EMBL" id="MEZ0164973.1"/>
    </source>
</evidence>
<dbReference type="SUPFAM" id="SSF54637">
    <property type="entry name" value="Thioesterase/thiol ester dehydrase-isomerase"/>
    <property type="match status" value="1"/>
</dbReference>
<gene>
    <name evidence="3" type="ORF">AB2L27_09380</name>
</gene>
<sequence>MSTDERVEVGTELPTARYELSREDLRAYAEASGDRNPIHLDEATARSVGLPDVIAHGMLTMGLAGTVVADWVGDPARVLSYGTKFTAPVVVPAGAPAVVEVAGTVVGLDAAAGTAEVDLVVTSGDEKVLTRARAVVALR</sequence>
<feature type="domain" description="MaoC-like" evidence="2">
    <location>
        <begin position="10"/>
        <end position="108"/>
    </location>
</feature>
<dbReference type="InterPro" id="IPR003965">
    <property type="entry name" value="Fatty_acid_synthase"/>
</dbReference>
<name>A0ABV4H2R0_9ACTN</name>